<dbReference type="SUPFAM" id="SSF109604">
    <property type="entry name" value="HD-domain/PDEase-like"/>
    <property type="match status" value="1"/>
</dbReference>
<dbReference type="PANTHER" id="PTHR21262:SF36">
    <property type="entry name" value="BIFUNCTIONAL (P)PPGPP SYNTHASE_HYDROLASE SPOT"/>
    <property type="match status" value="1"/>
</dbReference>
<dbReference type="InterPro" id="IPR045865">
    <property type="entry name" value="ACT-like_dom_sf"/>
</dbReference>
<comment type="cofactor">
    <cofactor evidence="1">
        <name>Mn(2+)</name>
        <dbReference type="ChEBI" id="CHEBI:29035"/>
    </cofactor>
</comment>
<comment type="function">
    <text evidence="7">In eubacteria ppGpp (guanosine 3'-diphosphate 5'-diphosphate) is a mediator of the stringent response that coordinates a variety of cellular activities in response to changes in nutritional abundance.</text>
</comment>
<evidence type="ECO:0000313" key="12">
    <source>
        <dbReference type="EMBL" id="PHM64702.1"/>
    </source>
</evidence>
<dbReference type="InterPro" id="IPR043519">
    <property type="entry name" value="NT_sf"/>
</dbReference>
<evidence type="ECO:0000259" key="11">
    <source>
        <dbReference type="PROSITE" id="PS51880"/>
    </source>
</evidence>
<dbReference type="AlphaFoldDB" id="A0A2D0KMR9"/>
<dbReference type="GO" id="GO:0008893">
    <property type="term" value="F:guanosine-3',5'-bis(diphosphate) 3'-diphosphatase activity"/>
    <property type="evidence" value="ECO:0007669"/>
    <property type="project" value="UniProtKB-EC"/>
</dbReference>
<dbReference type="GO" id="GO:0008728">
    <property type="term" value="F:GTP diphosphokinase activity"/>
    <property type="evidence" value="ECO:0007669"/>
    <property type="project" value="TreeGrafter"/>
</dbReference>
<dbReference type="EMBL" id="NJAJ01000025">
    <property type="protein sequence ID" value="PHM64702.1"/>
    <property type="molecule type" value="Genomic_DNA"/>
</dbReference>
<dbReference type="FunFam" id="1.10.3210.10:FF:000001">
    <property type="entry name" value="GTP pyrophosphokinase RelA"/>
    <property type="match status" value="1"/>
</dbReference>
<dbReference type="InterPro" id="IPR045600">
    <property type="entry name" value="RelA/SpoT_AH_RIS"/>
</dbReference>
<dbReference type="InterPro" id="IPR006674">
    <property type="entry name" value="HD_domain"/>
</dbReference>
<dbReference type="Pfam" id="PF04607">
    <property type="entry name" value="RelA_SpoT"/>
    <property type="match status" value="1"/>
</dbReference>
<feature type="compositionally biased region" description="Low complexity" evidence="8">
    <location>
        <begin position="551"/>
        <end position="571"/>
    </location>
</feature>
<dbReference type="Gene3D" id="3.30.460.10">
    <property type="entry name" value="Beta Polymerase, domain 2"/>
    <property type="match status" value="1"/>
</dbReference>
<dbReference type="CDD" id="cd01668">
    <property type="entry name" value="TGS_RSH"/>
    <property type="match status" value="1"/>
</dbReference>
<dbReference type="SUPFAM" id="SSF55021">
    <property type="entry name" value="ACT-like"/>
    <property type="match status" value="1"/>
</dbReference>
<dbReference type="SUPFAM" id="SSF81301">
    <property type="entry name" value="Nucleotidyltransferase"/>
    <property type="match status" value="1"/>
</dbReference>
<dbReference type="Pfam" id="PF13328">
    <property type="entry name" value="HD_4"/>
    <property type="match status" value="1"/>
</dbReference>
<gene>
    <name evidence="12" type="ORF">Xsto_02719</name>
</gene>
<evidence type="ECO:0000256" key="5">
    <source>
        <dbReference type="ARBA" id="ARBA00024387"/>
    </source>
</evidence>
<dbReference type="GO" id="GO:0005886">
    <property type="term" value="C:plasma membrane"/>
    <property type="evidence" value="ECO:0007669"/>
    <property type="project" value="TreeGrafter"/>
</dbReference>
<dbReference type="InterPro" id="IPR002912">
    <property type="entry name" value="ACT_dom"/>
</dbReference>
<dbReference type="Pfam" id="PF13291">
    <property type="entry name" value="ACT_4"/>
    <property type="match status" value="1"/>
</dbReference>
<dbReference type="InterPro" id="IPR012675">
    <property type="entry name" value="Beta-grasp_dom_sf"/>
</dbReference>
<proteinExistence type="inferred from homology"/>
<evidence type="ECO:0000256" key="2">
    <source>
        <dbReference type="ARBA" id="ARBA00022801"/>
    </source>
</evidence>
<dbReference type="InterPro" id="IPR003607">
    <property type="entry name" value="HD/PDEase_dom"/>
</dbReference>
<dbReference type="InterPro" id="IPR007685">
    <property type="entry name" value="RelA_SpoT"/>
</dbReference>
<evidence type="ECO:0000256" key="7">
    <source>
        <dbReference type="RuleBase" id="RU003847"/>
    </source>
</evidence>
<dbReference type="FunFam" id="3.10.20.30:FF:000002">
    <property type="entry name" value="GTP pyrophosphokinase (RelA/SpoT)"/>
    <property type="match status" value="1"/>
</dbReference>
<dbReference type="Gene3D" id="3.10.20.30">
    <property type="match status" value="1"/>
</dbReference>
<keyword evidence="2 12" id="KW-0378">Hydrolase</keyword>
<evidence type="ECO:0000256" key="6">
    <source>
        <dbReference type="ARBA" id="ARBA00047968"/>
    </source>
</evidence>
<dbReference type="UniPathway" id="UPA00908">
    <property type="reaction ID" value="UER00886"/>
</dbReference>
<comment type="catalytic activity">
    <reaction evidence="6">
        <text>guanosine 3',5'-bis(diphosphate) + H2O = GDP + diphosphate + H(+)</text>
        <dbReference type="Rhea" id="RHEA:14253"/>
        <dbReference type="ChEBI" id="CHEBI:15377"/>
        <dbReference type="ChEBI" id="CHEBI:15378"/>
        <dbReference type="ChEBI" id="CHEBI:33019"/>
        <dbReference type="ChEBI" id="CHEBI:58189"/>
        <dbReference type="ChEBI" id="CHEBI:77828"/>
        <dbReference type="EC" id="3.1.7.2"/>
    </reaction>
</comment>
<dbReference type="PROSITE" id="PS51831">
    <property type="entry name" value="HD"/>
    <property type="match status" value="1"/>
</dbReference>
<dbReference type="SMART" id="SM00471">
    <property type="entry name" value="HDc"/>
    <property type="match status" value="1"/>
</dbReference>
<sequence length="718" mass="80735">MYLFESLNQLVLKYLPEDQIGLLKQAYIVARDAHEGQTRSSGEPYITHPVAVACILAEMRLDHETLMAALLHDVIEDTPTTFQDIEQLFGTAVAGLVEGVSKLDKLNFRDKKEAQAENFRKMVMAMVQDIRVILIKLADRTHNMRTLGSLRPDKRRRIARETLEIYSPLAHRLGIHHLKTELEELGFEALYPNRYRVIKEVVKAARGNRKEMIQKILSEIEGRLTDAGIKCTVNGREKHLYSIYRKMHLKEQRFHSIMDIYAFRVIVDNLDTCYRVLGQMHSLYKPRPGKVKDYIAIPKANGYQSLHTSLIGPHGVPVEVQIRTEDMDQMAEMGVAAHWAYKEQGESGTTAQVRAQRWMQSLLELQQSAGSSFEFIESVKSDLFPDEIYVFTPEGRIVELPAGATPVDFAYAVHTDIGHACVGARVDRQPYPLSQTLSSGQTVEIITAPSARPNAAWLNFVVSSKARAKIRQLLKNLKRDDSVSLGRRLLNHALGNGLKVADIPEENIARELARMKLTSLDDLLAEIGLGNAMSVVVAHNLLGEKEKMPDSNSGNNNNGNNNSNNNNSNNSRKLPIKGADGILITFAKCCRPIPGDPIISHISPGKGLVIHHESCRNIRGYQKEPEKFMPVEWDKDVNSDFIAEIKVDMFNHQGALANLTAAINDANSNIQSMNTEEKDGRVYCAFIRLTAKDRIQLANIMRKIRVMPDVLRVSRNRN</sequence>
<feature type="region of interest" description="Disordered" evidence="8">
    <location>
        <begin position="546"/>
        <end position="574"/>
    </location>
</feature>
<accession>A0A2D0KMR9</accession>
<dbReference type="InterPro" id="IPR004095">
    <property type="entry name" value="TGS"/>
</dbReference>
<dbReference type="GO" id="GO:0015949">
    <property type="term" value="P:nucleobase-containing small molecule interconversion"/>
    <property type="evidence" value="ECO:0007669"/>
    <property type="project" value="UniProtKB-ARBA"/>
</dbReference>
<dbReference type="Pfam" id="PF02824">
    <property type="entry name" value="TGS"/>
    <property type="match status" value="1"/>
</dbReference>
<dbReference type="NCBIfam" id="NF008303">
    <property type="entry name" value="PRK11092.1"/>
    <property type="match status" value="1"/>
</dbReference>
<evidence type="ECO:0000259" key="9">
    <source>
        <dbReference type="PROSITE" id="PS51671"/>
    </source>
</evidence>
<organism evidence="12 13">
    <name type="scientific">Xenorhabdus stockiae</name>
    <dbReference type="NCBI Taxonomy" id="351614"/>
    <lineage>
        <taxon>Bacteria</taxon>
        <taxon>Pseudomonadati</taxon>
        <taxon>Pseudomonadota</taxon>
        <taxon>Gammaproteobacteria</taxon>
        <taxon>Enterobacterales</taxon>
        <taxon>Morganellaceae</taxon>
        <taxon>Xenorhabdus</taxon>
    </lineage>
</organism>
<evidence type="ECO:0000256" key="1">
    <source>
        <dbReference type="ARBA" id="ARBA00001936"/>
    </source>
</evidence>
<comment type="pathway">
    <text evidence="4">Purine metabolism; ppGpp biosynthesis; ppGpp from GDP: step 1/1.</text>
</comment>
<dbReference type="FunFam" id="3.30.70.260:FF:000006">
    <property type="entry name" value="(P)ppGpp synthase/hydrolase SpoT"/>
    <property type="match status" value="1"/>
</dbReference>
<feature type="domain" description="TGS" evidence="11">
    <location>
        <begin position="386"/>
        <end position="447"/>
    </location>
</feature>
<dbReference type="Pfam" id="PF19296">
    <property type="entry name" value="RelA_AH_RIS"/>
    <property type="match status" value="1"/>
</dbReference>
<feature type="domain" description="HD" evidence="10">
    <location>
        <begin position="45"/>
        <end position="144"/>
    </location>
</feature>
<dbReference type="EC" id="3.1.7.2" evidence="5"/>
<dbReference type="InterPro" id="IPR033655">
    <property type="entry name" value="TGS_RelA/SpoT"/>
</dbReference>
<evidence type="ECO:0000313" key="13">
    <source>
        <dbReference type="Proteomes" id="UP000222366"/>
    </source>
</evidence>
<dbReference type="PROSITE" id="PS51671">
    <property type="entry name" value="ACT"/>
    <property type="match status" value="1"/>
</dbReference>
<dbReference type="RefSeq" id="WP_099125371.1">
    <property type="nucleotide sequence ID" value="NZ_CAWNRH010000099.1"/>
</dbReference>
<name>A0A2D0KMR9_9GAMM</name>
<dbReference type="PROSITE" id="PS51880">
    <property type="entry name" value="TGS"/>
    <property type="match status" value="1"/>
</dbReference>
<dbReference type="NCBIfam" id="TIGR00691">
    <property type="entry name" value="spoT_relA"/>
    <property type="match status" value="1"/>
</dbReference>
<dbReference type="Gene3D" id="3.30.70.260">
    <property type="match status" value="1"/>
</dbReference>
<comment type="similarity">
    <text evidence="7">Belongs to the relA/spoT family.</text>
</comment>
<evidence type="ECO:0000256" key="4">
    <source>
        <dbReference type="ARBA" id="ARBA00024329"/>
    </source>
</evidence>
<comment type="caution">
    <text evidence="12">The sequence shown here is derived from an EMBL/GenBank/DDBJ whole genome shotgun (WGS) entry which is preliminary data.</text>
</comment>
<dbReference type="InterPro" id="IPR012676">
    <property type="entry name" value="TGS-like"/>
</dbReference>
<dbReference type="PANTHER" id="PTHR21262">
    <property type="entry name" value="GUANOSINE-3',5'-BIS DIPHOSPHATE 3'-PYROPHOSPHOHYDROLASE"/>
    <property type="match status" value="1"/>
</dbReference>
<reference evidence="12 13" key="1">
    <citation type="journal article" date="2017" name="Nat. Microbiol.">
        <title>Natural product diversity associated with the nematode symbionts Photorhabdus and Xenorhabdus.</title>
        <authorList>
            <person name="Tobias N.J."/>
            <person name="Wolff H."/>
            <person name="Djahanschiri B."/>
            <person name="Grundmann F."/>
            <person name="Kronenwerth M."/>
            <person name="Shi Y.M."/>
            <person name="Simonyi S."/>
            <person name="Grun P."/>
            <person name="Shapiro-Ilan D."/>
            <person name="Pidot S.J."/>
            <person name="Stinear T.P."/>
            <person name="Ebersberger I."/>
            <person name="Bode H.B."/>
        </authorList>
    </citation>
    <scope>NUCLEOTIDE SEQUENCE [LARGE SCALE GENOMIC DNA]</scope>
    <source>
        <strain evidence="12 13">DSM 17904</strain>
    </source>
</reference>
<dbReference type="InterPro" id="IPR004811">
    <property type="entry name" value="RelA/Spo_fam"/>
</dbReference>
<dbReference type="SMART" id="SM00954">
    <property type="entry name" value="RelA_SpoT"/>
    <property type="match status" value="1"/>
</dbReference>
<dbReference type="CDD" id="cd04876">
    <property type="entry name" value="ACT_RelA-SpoT"/>
    <property type="match status" value="1"/>
</dbReference>
<protein>
    <recommendedName>
        <fullName evidence="5">guanosine-3',5'-bis(diphosphate) 3'-diphosphatase</fullName>
        <ecNumber evidence="5">3.1.7.2</ecNumber>
    </recommendedName>
</protein>
<dbReference type="FunFam" id="3.30.460.10:FF:000001">
    <property type="entry name" value="GTP pyrophosphokinase RelA"/>
    <property type="match status" value="1"/>
</dbReference>
<dbReference type="GO" id="GO:0015970">
    <property type="term" value="P:guanosine tetraphosphate biosynthetic process"/>
    <property type="evidence" value="ECO:0007669"/>
    <property type="project" value="UniProtKB-UniPathway"/>
</dbReference>
<dbReference type="Gene3D" id="1.10.3210.10">
    <property type="entry name" value="Hypothetical protein af1432"/>
    <property type="match status" value="1"/>
</dbReference>
<keyword evidence="3" id="KW-0464">Manganese</keyword>
<dbReference type="Proteomes" id="UP000222366">
    <property type="component" value="Unassembled WGS sequence"/>
</dbReference>
<evidence type="ECO:0000259" key="10">
    <source>
        <dbReference type="PROSITE" id="PS51831"/>
    </source>
</evidence>
<keyword evidence="13" id="KW-1185">Reference proteome</keyword>
<dbReference type="SUPFAM" id="SSF81271">
    <property type="entry name" value="TGS-like"/>
    <property type="match status" value="1"/>
</dbReference>
<dbReference type="CDD" id="cd05399">
    <property type="entry name" value="NT_Rel-Spo_like"/>
    <property type="match status" value="1"/>
</dbReference>
<feature type="domain" description="ACT" evidence="9">
    <location>
        <begin position="644"/>
        <end position="718"/>
    </location>
</feature>
<evidence type="ECO:0000256" key="8">
    <source>
        <dbReference type="SAM" id="MobiDB-lite"/>
    </source>
</evidence>
<dbReference type="GO" id="GO:0042594">
    <property type="term" value="P:response to starvation"/>
    <property type="evidence" value="ECO:0007669"/>
    <property type="project" value="TreeGrafter"/>
</dbReference>
<evidence type="ECO:0000256" key="3">
    <source>
        <dbReference type="ARBA" id="ARBA00023211"/>
    </source>
</evidence>
<dbReference type="CDD" id="cd00077">
    <property type="entry name" value="HDc"/>
    <property type="match status" value="1"/>
</dbReference>